<sequence length="118" mass="12458">MTMTKTHCGKVGASADQIARHLGRGRRASSLGGRREEGGGRREEGGEAARQGEGRWKRPPVAPTPPLTLVLAWLLSCDFVSRGGAPRGERQPSTRAPTARHHRARGGCSSSSLSSSSS</sequence>
<feature type="compositionally biased region" description="Basic and acidic residues" evidence="1">
    <location>
        <begin position="33"/>
        <end position="56"/>
    </location>
</feature>
<feature type="non-terminal residue" evidence="2">
    <location>
        <position position="118"/>
    </location>
</feature>
<evidence type="ECO:0000313" key="2">
    <source>
        <dbReference type="EMBL" id="CAK0801568.1"/>
    </source>
</evidence>
<gene>
    <name evidence="2" type="ORF">PCOR1329_LOCUS9405</name>
</gene>
<feature type="compositionally biased region" description="Low complexity" evidence="1">
    <location>
        <begin position="109"/>
        <end position="118"/>
    </location>
</feature>
<organism evidence="2 3">
    <name type="scientific">Prorocentrum cordatum</name>
    <dbReference type="NCBI Taxonomy" id="2364126"/>
    <lineage>
        <taxon>Eukaryota</taxon>
        <taxon>Sar</taxon>
        <taxon>Alveolata</taxon>
        <taxon>Dinophyceae</taxon>
        <taxon>Prorocentrales</taxon>
        <taxon>Prorocentraceae</taxon>
        <taxon>Prorocentrum</taxon>
    </lineage>
</organism>
<reference evidence="2" key="1">
    <citation type="submission" date="2023-10" db="EMBL/GenBank/DDBJ databases">
        <authorList>
            <person name="Chen Y."/>
            <person name="Shah S."/>
            <person name="Dougan E. K."/>
            <person name="Thang M."/>
            <person name="Chan C."/>
        </authorList>
    </citation>
    <scope>NUCLEOTIDE SEQUENCE [LARGE SCALE GENOMIC DNA]</scope>
</reference>
<accession>A0ABN9QAG6</accession>
<name>A0ABN9QAG6_9DINO</name>
<proteinExistence type="predicted"/>
<feature type="region of interest" description="Disordered" evidence="1">
    <location>
        <begin position="82"/>
        <end position="118"/>
    </location>
</feature>
<dbReference type="Proteomes" id="UP001189429">
    <property type="component" value="Unassembled WGS sequence"/>
</dbReference>
<dbReference type="EMBL" id="CAUYUJ010002615">
    <property type="protein sequence ID" value="CAK0801568.1"/>
    <property type="molecule type" value="Genomic_DNA"/>
</dbReference>
<keyword evidence="3" id="KW-1185">Reference proteome</keyword>
<feature type="region of interest" description="Disordered" evidence="1">
    <location>
        <begin position="1"/>
        <end position="63"/>
    </location>
</feature>
<protein>
    <submittedName>
        <fullName evidence="2">Uncharacterized protein</fullName>
    </submittedName>
</protein>
<comment type="caution">
    <text evidence="2">The sequence shown here is derived from an EMBL/GenBank/DDBJ whole genome shotgun (WGS) entry which is preliminary data.</text>
</comment>
<evidence type="ECO:0000313" key="3">
    <source>
        <dbReference type="Proteomes" id="UP001189429"/>
    </source>
</evidence>
<evidence type="ECO:0000256" key="1">
    <source>
        <dbReference type="SAM" id="MobiDB-lite"/>
    </source>
</evidence>